<proteinExistence type="predicted"/>
<dbReference type="AlphaFoldDB" id="A0A328D388"/>
<name>A0A328D388_9ASTE</name>
<keyword evidence="2" id="KW-1185">Reference proteome</keyword>
<reference evidence="1 2" key="1">
    <citation type="submission" date="2018-06" db="EMBL/GenBank/DDBJ databases">
        <title>The Genome of Cuscuta australis (Dodder) Provides Insight into the Evolution of Plant Parasitism.</title>
        <authorList>
            <person name="Liu H."/>
        </authorList>
    </citation>
    <scope>NUCLEOTIDE SEQUENCE [LARGE SCALE GENOMIC DNA]</scope>
    <source>
        <strain evidence="2">cv. Yunnan</strain>
        <tissue evidence="1">Vines</tissue>
    </source>
</reference>
<organism evidence="1 2">
    <name type="scientific">Cuscuta australis</name>
    <dbReference type="NCBI Taxonomy" id="267555"/>
    <lineage>
        <taxon>Eukaryota</taxon>
        <taxon>Viridiplantae</taxon>
        <taxon>Streptophyta</taxon>
        <taxon>Embryophyta</taxon>
        <taxon>Tracheophyta</taxon>
        <taxon>Spermatophyta</taxon>
        <taxon>Magnoliopsida</taxon>
        <taxon>eudicotyledons</taxon>
        <taxon>Gunneridae</taxon>
        <taxon>Pentapetalae</taxon>
        <taxon>asterids</taxon>
        <taxon>lamiids</taxon>
        <taxon>Solanales</taxon>
        <taxon>Convolvulaceae</taxon>
        <taxon>Cuscuteae</taxon>
        <taxon>Cuscuta</taxon>
        <taxon>Cuscuta subgen. Grammica</taxon>
        <taxon>Cuscuta sect. Cleistogrammica</taxon>
    </lineage>
</organism>
<sequence>MPIAKLPNLDADLKVERTSVNLAVFGKILTQRVGFLNDDSSGHDRLYNTRWYRIFKFHDNGEIRDHGKGTGYKLIGIHLLSRS</sequence>
<evidence type="ECO:0000313" key="1">
    <source>
        <dbReference type="EMBL" id="RAL39038.1"/>
    </source>
</evidence>
<accession>A0A328D388</accession>
<protein>
    <submittedName>
        <fullName evidence="1">Uncharacterized protein</fullName>
    </submittedName>
</protein>
<dbReference type="EMBL" id="NQVE01000203">
    <property type="protein sequence ID" value="RAL39038.1"/>
    <property type="molecule type" value="Genomic_DNA"/>
</dbReference>
<evidence type="ECO:0000313" key="2">
    <source>
        <dbReference type="Proteomes" id="UP000249390"/>
    </source>
</evidence>
<gene>
    <name evidence="1" type="ORF">DM860_011524</name>
</gene>
<comment type="caution">
    <text evidence="1">The sequence shown here is derived from an EMBL/GenBank/DDBJ whole genome shotgun (WGS) entry which is preliminary data.</text>
</comment>
<dbReference type="Proteomes" id="UP000249390">
    <property type="component" value="Unassembled WGS sequence"/>
</dbReference>